<feature type="transmembrane region" description="Helical" evidence="2">
    <location>
        <begin position="108"/>
        <end position="131"/>
    </location>
</feature>
<evidence type="ECO:0000256" key="2">
    <source>
        <dbReference type="SAM" id="Phobius"/>
    </source>
</evidence>
<keyword evidence="4" id="KW-1185">Reference proteome</keyword>
<proteinExistence type="predicted"/>
<dbReference type="EMBL" id="CAUWAG010000010">
    <property type="protein sequence ID" value="CAJ2507439.1"/>
    <property type="molecule type" value="Genomic_DNA"/>
</dbReference>
<keyword evidence="2" id="KW-1133">Transmembrane helix</keyword>
<dbReference type="AlphaFoldDB" id="A0AAI8YHG8"/>
<evidence type="ECO:0000313" key="4">
    <source>
        <dbReference type="Proteomes" id="UP001295740"/>
    </source>
</evidence>
<keyword evidence="2" id="KW-0812">Transmembrane</keyword>
<name>A0AAI8YHG8_9PEZI</name>
<dbReference type="Proteomes" id="UP001295740">
    <property type="component" value="Unassembled WGS sequence"/>
</dbReference>
<organism evidence="3 4">
    <name type="scientific">Anthostomella pinea</name>
    <dbReference type="NCBI Taxonomy" id="933095"/>
    <lineage>
        <taxon>Eukaryota</taxon>
        <taxon>Fungi</taxon>
        <taxon>Dikarya</taxon>
        <taxon>Ascomycota</taxon>
        <taxon>Pezizomycotina</taxon>
        <taxon>Sordariomycetes</taxon>
        <taxon>Xylariomycetidae</taxon>
        <taxon>Xylariales</taxon>
        <taxon>Xylariaceae</taxon>
        <taxon>Anthostomella</taxon>
    </lineage>
</organism>
<feature type="transmembrane region" description="Helical" evidence="2">
    <location>
        <begin position="39"/>
        <end position="64"/>
    </location>
</feature>
<feature type="compositionally biased region" description="Basic and acidic residues" evidence="1">
    <location>
        <begin position="11"/>
        <end position="21"/>
    </location>
</feature>
<comment type="caution">
    <text evidence="3">The sequence shown here is derived from an EMBL/GenBank/DDBJ whole genome shotgun (WGS) entry which is preliminary data.</text>
</comment>
<evidence type="ECO:0000313" key="3">
    <source>
        <dbReference type="EMBL" id="CAJ2507439.1"/>
    </source>
</evidence>
<feature type="transmembrane region" description="Helical" evidence="2">
    <location>
        <begin position="76"/>
        <end position="96"/>
    </location>
</feature>
<feature type="region of interest" description="Disordered" evidence="1">
    <location>
        <begin position="1"/>
        <end position="29"/>
    </location>
</feature>
<protein>
    <submittedName>
        <fullName evidence="3">Uu.00g086250.m01.CDS01</fullName>
    </submittedName>
</protein>
<gene>
    <name evidence="3" type="ORF">KHLLAP_LOCUS7907</name>
</gene>
<evidence type="ECO:0000256" key="1">
    <source>
        <dbReference type="SAM" id="MobiDB-lite"/>
    </source>
</evidence>
<accession>A0AAI8YHG8</accession>
<keyword evidence="2" id="KW-0472">Membrane</keyword>
<sequence length="180" mass="19411">MLHLGFCSQESTHEIRQHARPEPSSNEVAQMRPRYPSPLATVQIATHAVIANLCLIALATLSYVEAKRKGGSDLTTAYVAAIWSLPFSLFEAIALSDRRDRRSRIGRPYTGTLVALHAVSMALLIGGATAITHSGSGNISRHYGETSEGEYALIDSGQPDAGEGLKVLLDLCWIVQALAR</sequence>
<reference evidence="3" key="1">
    <citation type="submission" date="2023-10" db="EMBL/GenBank/DDBJ databases">
        <authorList>
            <person name="Hackl T."/>
        </authorList>
    </citation>
    <scope>NUCLEOTIDE SEQUENCE</scope>
</reference>